<gene>
    <name evidence="6" type="ORF">N7452_000065</name>
</gene>
<sequence length="240" mass="27816">MACLLQDHFFTRYKFSTFEALLMMIYHQSHNESVDQGWALLGMALNIGIALRCNITTEQLSAIEVERRRRCWAGLLTLHTYQSILFRDVDMTFLLEIKASMPADINDSDITDEGILQPSSDPTQMSLMMFKLRLFYLSTQICRHISGPSRLDQGAPLKRFDEAISEEQKLWDSKYLIDGSPKIMNSYYAHWAQMGPRNTHSSTTEAQIEGIFEDWTDMREWFDDDLINWNLDPGPNILTE</sequence>
<dbReference type="GO" id="GO:0003677">
    <property type="term" value="F:DNA binding"/>
    <property type="evidence" value="ECO:0007669"/>
    <property type="project" value="InterPro"/>
</dbReference>
<evidence type="ECO:0000256" key="4">
    <source>
        <dbReference type="ARBA" id="ARBA00023242"/>
    </source>
</evidence>
<dbReference type="Pfam" id="PF04082">
    <property type="entry name" value="Fungal_trans"/>
    <property type="match status" value="1"/>
</dbReference>
<evidence type="ECO:0000256" key="2">
    <source>
        <dbReference type="ARBA" id="ARBA00023015"/>
    </source>
</evidence>
<dbReference type="AlphaFoldDB" id="A0A9W9QZQ8"/>
<keyword evidence="4" id="KW-0539">Nucleus</keyword>
<reference evidence="6" key="1">
    <citation type="submission" date="2022-12" db="EMBL/GenBank/DDBJ databases">
        <authorList>
            <person name="Petersen C."/>
        </authorList>
    </citation>
    <scope>NUCLEOTIDE SEQUENCE</scope>
    <source>
        <strain evidence="6">IBT 35673</strain>
    </source>
</reference>
<evidence type="ECO:0000313" key="7">
    <source>
        <dbReference type="Proteomes" id="UP001147695"/>
    </source>
</evidence>
<dbReference type="GO" id="GO:0006351">
    <property type="term" value="P:DNA-templated transcription"/>
    <property type="evidence" value="ECO:0007669"/>
    <property type="project" value="InterPro"/>
</dbReference>
<comment type="caution">
    <text evidence="6">The sequence shown here is derived from an EMBL/GenBank/DDBJ whole genome shotgun (WGS) entry which is preliminary data.</text>
</comment>
<comment type="subcellular location">
    <subcellularLocation>
        <location evidence="1">Nucleus</location>
    </subcellularLocation>
</comment>
<keyword evidence="3" id="KW-0804">Transcription</keyword>
<dbReference type="InterPro" id="IPR050613">
    <property type="entry name" value="Sec_Metabolite_Reg"/>
</dbReference>
<dbReference type="EMBL" id="JAPZBQ010000001">
    <property type="protein sequence ID" value="KAJ5351091.1"/>
    <property type="molecule type" value="Genomic_DNA"/>
</dbReference>
<reference evidence="6" key="2">
    <citation type="journal article" date="2023" name="IMA Fungus">
        <title>Comparative genomic study of the Penicillium genus elucidates a diverse pangenome and 15 lateral gene transfer events.</title>
        <authorList>
            <person name="Petersen C."/>
            <person name="Sorensen T."/>
            <person name="Nielsen M.R."/>
            <person name="Sondergaard T.E."/>
            <person name="Sorensen J.L."/>
            <person name="Fitzpatrick D.A."/>
            <person name="Frisvad J.C."/>
            <person name="Nielsen K.L."/>
        </authorList>
    </citation>
    <scope>NUCLEOTIDE SEQUENCE</scope>
    <source>
        <strain evidence="6">IBT 35673</strain>
    </source>
</reference>
<dbReference type="InterPro" id="IPR007219">
    <property type="entry name" value="XnlR_reg_dom"/>
</dbReference>
<feature type="domain" description="Xylanolytic transcriptional activator regulatory" evidence="5">
    <location>
        <begin position="6"/>
        <end position="134"/>
    </location>
</feature>
<dbReference type="PANTHER" id="PTHR31001">
    <property type="entry name" value="UNCHARACTERIZED TRANSCRIPTIONAL REGULATORY PROTEIN"/>
    <property type="match status" value="1"/>
</dbReference>
<evidence type="ECO:0000256" key="3">
    <source>
        <dbReference type="ARBA" id="ARBA00023163"/>
    </source>
</evidence>
<protein>
    <submittedName>
        <fullName evidence="6">Transcriptional regulator family: Fungal Specific TF</fullName>
    </submittedName>
</protein>
<dbReference type="Proteomes" id="UP001147695">
    <property type="component" value="Unassembled WGS sequence"/>
</dbReference>
<dbReference type="PANTHER" id="PTHR31001:SF40">
    <property type="entry name" value="ZN(II)2CYS6 TRANSCRIPTION FACTOR (EUROFUNG)"/>
    <property type="match status" value="1"/>
</dbReference>
<keyword evidence="2" id="KW-0805">Transcription regulation</keyword>
<evidence type="ECO:0000313" key="6">
    <source>
        <dbReference type="EMBL" id="KAJ5351091.1"/>
    </source>
</evidence>
<organism evidence="6 7">
    <name type="scientific">Penicillium brevicompactum</name>
    <dbReference type="NCBI Taxonomy" id="5074"/>
    <lineage>
        <taxon>Eukaryota</taxon>
        <taxon>Fungi</taxon>
        <taxon>Dikarya</taxon>
        <taxon>Ascomycota</taxon>
        <taxon>Pezizomycotina</taxon>
        <taxon>Eurotiomycetes</taxon>
        <taxon>Eurotiomycetidae</taxon>
        <taxon>Eurotiales</taxon>
        <taxon>Aspergillaceae</taxon>
        <taxon>Penicillium</taxon>
    </lineage>
</organism>
<evidence type="ECO:0000259" key="5">
    <source>
        <dbReference type="Pfam" id="PF04082"/>
    </source>
</evidence>
<proteinExistence type="predicted"/>
<name>A0A9W9QZQ8_PENBR</name>
<dbReference type="GO" id="GO:0008270">
    <property type="term" value="F:zinc ion binding"/>
    <property type="evidence" value="ECO:0007669"/>
    <property type="project" value="InterPro"/>
</dbReference>
<accession>A0A9W9QZQ8</accession>
<dbReference type="GO" id="GO:0005634">
    <property type="term" value="C:nucleus"/>
    <property type="evidence" value="ECO:0007669"/>
    <property type="project" value="UniProtKB-SubCell"/>
</dbReference>
<evidence type="ECO:0000256" key="1">
    <source>
        <dbReference type="ARBA" id="ARBA00004123"/>
    </source>
</evidence>
<dbReference type="CDD" id="cd12148">
    <property type="entry name" value="fungal_TF_MHR"/>
    <property type="match status" value="1"/>
</dbReference>